<evidence type="ECO:0008006" key="3">
    <source>
        <dbReference type="Google" id="ProtNLM"/>
    </source>
</evidence>
<name>A0ABX3BW09_9MYCO</name>
<proteinExistence type="predicted"/>
<comment type="caution">
    <text evidence="1">The sequence shown here is derived from an EMBL/GenBank/DDBJ whole genome shotgun (WGS) entry which is preliminary data.</text>
</comment>
<evidence type="ECO:0000313" key="2">
    <source>
        <dbReference type="Proteomes" id="UP000179621"/>
    </source>
</evidence>
<protein>
    <recommendedName>
        <fullName evidence="3">Glutamyl-tRNA amidotransferase</fullName>
    </recommendedName>
</protein>
<keyword evidence="2" id="KW-1185">Reference proteome</keyword>
<dbReference type="RefSeq" id="WP_070910758.1">
    <property type="nucleotide sequence ID" value="NZ_MLIC01000002.1"/>
</dbReference>
<evidence type="ECO:0000313" key="1">
    <source>
        <dbReference type="EMBL" id="OHU06617.1"/>
    </source>
</evidence>
<sequence>MTSTHDPHALRATMRVDLAAALKARNSQAVSALRTTIAAIDNAESVDDTTETTPGSTHIAGAAMGLGAAEAPRRVLSPADVRAVVRAQIEDRTAQADRYEALGQAQAAAQLRGEAQILANYL</sequence>
<dbReference type="InterPro" id="IPR042184">
    <property type="entry name" value="YqeY/Aim41_N"/>
</dbReference>
<gene>
    <name evidence="1" type="ORF">BKG73_22450</name>
</gene>
<dbReference type="EMBL" id="MLIH01000035">
    <property type="protein sequence ID" value="OHU06617.1"/>
    <property type="molecule type" value="Genomic_DNA"/>
</dbReference>
<dbReference type="Gene3D" id="1.10.1510.10">
    <property type="entry name" value="Uncharacterised protein YqeY/AIM41 PF09424, N-terminal domain"/>
    <property type="match status" value="1"/>
</dbReference>
<reference evidence="1 2" key="1">
    <citation type="submission" date="2016-10" db="EMBL/GenBank/DDBJ databases">
        <title>Evaluation of Human, Animal and Environmental Mycobacterium chelonae Isolates by Core Genome Phylogenomic Analysis, Targeted Gene Comparison, and Anti-microbial Susceptibility Patterns: A Tale of Mistaken Identities.</title>
        <authorList>
            <person name="Fogelson S.B."/>
            <person name="Camus A.C."/>
            <person name="Lorenz W."/>
            <person name="Vasireddy R."/>
            <person name="Vasireddy S."/>
            <person name="Smith T."/>
            <person name="Brown-Elliott B.A."/>
            <person name="Wallace R.J.Jr."/>
            <person name="Hasan N.A."/>
            <person name="Reischl U."/>
            <person name="Sanchez S."/>
        </authorList>
    </citation>
    <scope>NUCLEOTIDE SEQUENCE [LARGE SCALE GENOMIC DNA]</scope>
    <source>
        <strain evidence="1 2">8528</strain>
    </source>
</reference>
<accession>A0ABX3BW09</accession>
<dbReference type="Proteomes" id="UP000179621">
    <property type="component" value="Unassembled WGS sequence"/>
</dbReference>
<organism evidence="1 2">
    <name type="scientific">Mycobacteroides saopaulense</name>
    <dbReference type="NCBI Taxonomy" id="1578165"/>
    <lineage>
        <taxon>Bacteria</taxon>
        <taxon>Bacillati</taxon>
        <taxon>Actinomycetota</taxon>
        <taxon>Actinomycetes</taxon>
        <taxon>Mycobacteriales</taxon>
        <taxon>Mycobacteriaceae</taxon>
        <taxon>Mycobacteroides</taxon>
    </lineage>
</organism>